<accession>A0A0K1LQG0</accession>
<dbReference type="Pfam" id="PF13392">
    <property type="entry name" value="HNH_3"/>
    <property type="match status" value="1"/>
</dbReference>
<name>A0A0K1LQG0_9CAUD</name>
<dbReference type="InterPro" id="IPR001471">
    <property type="entry name" value="AP2/ERF_dom"/>
</dbReference>
<keyword evidence="5" id="KW-0255">Endonuclease</keyword>
<dbReference type="Gene3D" id="3.30.730.10">
    <property type="entry name" value="AP2/ERF domain"/>
    <property type="match status" value="1"/>
</dbReference>
<evidence type="ECO:0000256" key="2">
    <source>
        <dbReference type="ARBA" id="ARBA00023125"/>
    </source>
</evidence>
<feature type="domain" description="AP2/ERF" evidence="4">
    <location>
        <begin position="99"/>
        <end position="152"/>
    </location>
</feature>
<keyword evidence="5" id="KW-0540">Nuclease</keyword>
<dbReference type="InterPro" id="IPR036955">
    <property type="entry name" value="AP2/ERF_dom_sf"/>
</dbReference>
<gene>
    <name evidence="5" type="ORF">CPT_Miro193</name>
</gene>
<dbReference type="InterPro" id="IPR044925">
    <property type="entry name" value="His-Me_finger_sf"/>
</dbReference>
<dbReference type="SUPFAM" id="SSF54171">
    <property type="entry name" value="DNA-binding domain"/>
    <property type="match status" value="1"/>
</dbReference>
<keyword evidence="2" id="KW-0238">DNA-binding</keyword>
<evidence type="ECO:0000313" key="5">
    <source>
        <dbReference type="EMBL" id="AKU44777.1"/>
    </source>
</evidence>
<keyword evidence="1" id="KW-0805">Transcription regulation</keyword>
<dbReference type="Gene3D" id="3.90.75.20">
    <property type="match status" value="1"/>
</dbReference>
<dbReference type="EMBL" id="KT001919">
    <property type="protein sequence ID" value="AKU44777.1"/>
    <property type="molecule type" value="Genomic_DNA"/>
</dbReference>
<dbReference type="Proteomes" id="UP000222117">
    <property type="component" value="Segment"/>
</dbReference>
<proteinExistence type="predicted"/>
<dbReference type="GO" id="GO:0003700">
    <property type="term" value="F:DNA-binding transcription factor activity"/>
    <property type="evidence" value="ECO:0007669"/>
    <property type="project" value="InterPro"/>
</dbReference>
<dbReference type="SUPFAM" id="SSF54060">
    <property type="entry name" value="His-Me finger endonucleases"/>
    <property type="match status" value="1"/>
</dbReference>
<keyword evidence="3" id="KW-0804">Transcription</keyword>
<evidence type="ECO:0000313" key="6">
    <source>
        <dbReference type="Proteomes" id="UP000222117"/>
    </source>
</evidence>
<evidence type="ECO:0000256" key="3">
    <source>
        <dbReference type="ARBA" id="ARBA00023163"/>
    </source>
</evidence>
<organism evidence="5 6">
    <name type="scientific">Klebsiella phage Miro</name>
    <dbReference type="NCBI Taxonomy" id="1675608"/>
    <lineage>
        <taxon>Viruses</taxon>
        <taxon>Duplodnaviria</taxon>
        <taxon>Heunggongvirae</taxon>
        <taxon>Uroviricota</taxon>
        <taxon>Caudoviricetes</taxon>
        <taxon>Pantevenvirales</taxon>
        <taxon>Straboviridae</taxon>
        <taxon>Slopekvirus</taxon>
        <taxon>Klebsiella virus Miro</taxon>
    </lineage>
</organism>
<reference evidence="5 6" key="1">
    <citation type="journal article" date="2015" name="Genome Announc.">
        <title>Complete Genome Sequence of Klebsiella pneumoniae Carbapenemase-Producing K. pneumoniae Myophage Miro.</title>
        <authorList>
            <person name="Mijalis E.M."/>
            <person name="Lessor L.E."/>
            <person name="Cahill J.L."/>
            <person name="Rasche E.S."/>
            <person name="Kuty Everett G.F."/>
        </authorList>
    </citation>
    <scope>NUCLEOTIDE SEQUENCE [LARGE SCALE GENOMIC DNA]</scope>
</reference>
<evidence type="ECO:0000259" key="4">
    <source>
        <dbReference type="PROSITE" id="PS51032"/>
    </source>
</evidence>
<sequence>MLKHVRVEPKEGKIYWTNPIGKKMKPGQEAGSYKGDYWIICFKYAKYRRHRIIFYYQHGYLPQIVDHKDGIDAGDSIDNLRAADAKGNQRNRLGAQKNSKSGVKGVREKRGKWEANIRYEGKTIYIGTYENIEDAKLAYDTKAVELFGEFAK</sequence>
<protein>
    <submittedName>
        <fullName evidence="5">Homing endonuclease</fullName>
    </submittedName>
</protein>
<dbReference type="PROSITE" id="PS51032">
    <property type="entry name" value="AP2_ERF"/>
    <property type="match status" value="1"/>
</dbReference>
<dbReference type="InterPro" id="IPR016177">
    <property type="entry name" value="DNA-bd_dom_sf"/>
</dbReference>
<dbReference type="GO" id="GO:0004519">
    <property type="term" value="F:endonuclease activity"/>
    <property type="evidence" value="ECO:0007669"/>
    <property type="project" value="UniProtKB-KW"/>
</dbReference>
<evidence type="ECO:0000256" key="1">
    <source>
        <dbReference type="ARBA" id="ARBA00023015"/>
    </source>
</evidence>
<keyword evidence="5" id="KW-0378">Hydrolase</keyword>
<dbReference type="InterPro" id="IPR003615">
    <property type="entry name" value="HNH_nuc"/>
</dbReference>
<dbReference type="GO" id="GO:0003677">
    <property type="term" value="F:DNA binding"/>
    <property type="evidence" value="ECO:0007669"/>
    <property type="project" value="UniProtKB-KW"/>
</dbReference>